<feature type="compositionally biased region" description="Basic and acidic residues" evidence="1">
    <location>
        <begin position="357"/>
        <end position="367"/>
    </location>
</feature>
<reference evidence="2 3" key="1">
    <citation type="journal article" date="2018" name="IMA Fungus">
        <title>IMA Genome-F 10: Nine draft genome sequences of Claviceps purpurea s.lat., including C. arundinis, C. humidiphila, and C. cf. spartinae, pseudomolecules for the pitch canker pathogen Fusarium circinatum, draft genome of Davidsoniella eucalypti, Grosmannia galeiformis, Quambalaria eucalypti, and Teratosphaeria destructans.</title>
        <authorList>
            <person name="Wingfield B.D."/>
            <person name="Liu M."/>
            <person name="Nguyen H.D."/>
            <person name="Lane F.A."/>
            <person name="Morgan S.W."/>
            <person name="De Vos L."/>
            <person name="Wilken P.M."/>
            <person name="Duong T.A."/>
            <person name="Aylward J."/>
            <person name="Coetzee M.P."/>
            <person name="Dadej K."/>
            <person name="De Beer Z.W."/>
            <person name="Findlay W."/>
            <person name="Havenga M."/>
            <person name="Kolarik M."/>
            <person name="Menzies J.G."/>
            <person name="Naidoo K."/>
            <person name="Pochopski O."/>
            <person name="Shoukouhi P."/>
            <person name="Santana Q.C."/>
            <person name="Seifert K.A."/>
            <person name="Soal N."/>
            <person name="Steenkamp E.T."/>
            <person name="Tatham C.T."/>
            <person name="van der Nest M.A."/>
            <person name="Wingfield M.J."/>
        </authorList>
    </citation>
    <scope>NUCLEOTIDE SEQUENCE [LARGE SCALE GENOMIC DNA]</scope>
    <source>
        <strain evidence="2">CMW44962</strain>
    </source>
</reference>
<organism evidence="2 3">
    <name type="scientific">Teratosphaeria destructans</name>
    <dbReference type="NCBI Taxonomy" id="418781"/>
    <lineage>
        <taxon>Eukaryota</taxon>
        <taxon>Fungi</taxon>
        <taxon>Dikarya</taxon>
        <taxon>Ascomycota</taxon>
        <taxon>Pezizomycotina</taxon>
        <taxon>Dothideomycetes</taxon>
        <taxon>Dothideomycetidae</taxon>
        <taxon>Mycosphaerellales</taxon>
        <taxon>Teratosphaeriaceae</taxon>
        <taxon>Teratosphaeria</taxon>
    </lineage>
</organism>
<accession>A0A9W7T122</accession>
<evidence type="ECO:0000313" key="2">
    <source>
        <dbReference type="EMBL" id="KAH9845096.1"/>
    </source>
</evidence>
<sequence>MTFFWQGRVPDKDIPNPCMFCDENGTNCNKRPRIDESKAVAKEYERLCSIAPGKVKREEFRGLAKHTLCLKHKRDQIDGLTRWYWEKLQDWIRQDAKSLEDLEEVEEPEDEATTDTLPKHQMIAPPPPPETQPSRLTASERIPYQYFRDKTVPVDQFDTPLVFVIRDPTIKQQVPKHFVDYETRWQRNMAADLVCTDEYYEHDRIRFLADGSMLPILPGQRPSNLTFRRCRDFYVELVKATAPCNLTEGDKPSREKSIDAVLGHAKAVLECERERWFYWFETWRARARFYEDDEKIEKLVGVVRAVLMAFQEDMNPSLFTEPEQGTIVEEVVDEEDDDEDPVLSFSRALTVARKRKAESEVANDDHKSTKRRRG</sequence>
<keyword evidence="3" id="KW-1185">Reference proteome</keyword>
<protein>
    <submittedName>
        <fullName evidence="2">Uncharacterized protein</fullName>
    </submittedName>
</protein>
<evidence type="ECO:0000256" key="1">
    <source>
        <dbReference type="SAM" id="MobiDB-lite"/>
    </source>
</evidence>
<dbReference type="EMBL" id="RIBY02000147">
    <property type="protein sequence ID" value="KAH9845096.1"/>
    <property type="molecule type" value="Genomic_DNA"/>
</dbReference>
<proteinExistence type="predicted"/>
<reference evidence="2 3" key="2">
    <citation type="journal article" date="2021" name="Curr. Genet.">
        <title>Genetic response to nitrogen starvation in the aggressive Eucalyptus foliar pathogen Teratosphaeria destructans.</title>
        <authorList>
            <person name="Havenga M."/>
            <person name="Wingfield B.D."/>
            <person name="Wingfield M.J."/>
            <person name="Dreyer L.L."/>
            <person name="Roets F."/>
            <person name="Aylward J."/>
        </authorList>
    </citation>
    <scope>NUCLEOTIDE SEQUENCE [LARGE SCALE GENOMIC DNA]</scope>
    <source>
        <strain evidence="2">CMW44962</strain>
    </source>
</reference>
<feature type="compositionally biased region" description="Acidic residues" evidence="1">
    <location>
        <begin position="101"/>
        <end position="113"/>
    </location>
</feature>
<name>A0A9W7T122_9PEZI</name>
<evidence type="ECO:0000313" key="3">
    <source>
        <dbReference type="Proteomes" id="UP001138500"/>
    </source>
</evidence>
<feature type="region of interest" description="Disordered" evidence="1">
    <location>
        <begin position="101"/>
        <end position="135"/>
    </location>
</feature>
<feature type="region of interest" description="Disordered" evidence="1">
    <location>
        <begin position="354"/>
        <end position="374"/>
    </location>
</feature>
<dbReference type="AlphaFoldDB" id="A0A9W7T122"/>
<gene>
    <name evidence="2" type="ORF">Tdes44962_MAKER06886</name>
</gene>
<dbReference type="OrthoDB" id="10310818at2759"/>
<comment type="caution">
    <text evidence="2">The sequence shown here is derived from an EMBL/GenBank/DDBJ whole genome shotgun (WGS) entry which is preliminary data.</text>
</comment>
<dbReference type="Proteomes" id="UP001138500">
    <property type="component" value="Unassembled WGS sequence"/>
</dbReference>